<evidence type="ECO:0008006" key="3">
    <source>
        <dbReference type="Google" id="ProtNLM"/>
    </source>
</evidence>
<dbReference type="SUPFAM" id="SSF109854">
    <property type="entry name" value="DinB/YfiT-like putative metalloenzymes"/>
    <property type="match status" value="1"/>
</dbReference>
<name>A0A1R4GGG5_9MICO</name>
<accession>A0A1R4GGG5</accession>
<protein>
    <recommendedName>
        <fullName evidence="3">Mini-circle protein</fullName>
    </recommendedName>
</protein>
<proteinExistence type="predicted"/>
<gene>
    <name evidence="1" type="ORF">CZ674_11855</name>
</gene>
<dbReference type="InterPro" id="IPR034660">
    <property type="entry name" value="DinB/YfiT-like"/>
</dbReference>
<dbReference type="Pfam" id="PF04978">
    <property type="entry name" value="MST"/>
    <property type="match status" value="1"/>
</dbReference>
<dbReference type="AlphaFoldDB" id="A0A1R4GGG5"/>
<evidence type="ECO:0000313" key="1">
    <source>
        <dbReference type="EMBL" id="SJM67327.1"/>
    </source>
</evidence>
<dbReference type="Proteomes" id="UP000195787">
    <property type="component" value="Unassembled WGS sequence"/>
</dbReference>
<dbReference type="InterPro" id="IPR007061">
    <property type="entry name" value="MST-like"/>
</dbReference>
<organism evidence="1 2">
    <name type="scientific">Agrococcus casei LMG 22410</name>
    <dbReference type="NCBI Taxonomy" id="1255656"/>
    <lineage>
        <taxon>Bacteria</taxon>
        <taxon>Bacillati</taxon>
        <taxon>Actinomycetota</taxon>
        <taxon>Actinomycetes</taxon>
        <taxon>Micrococcales</taxon>
        <taxon>Microbacteriaceae</taxon>
        <taxon>Agrococcus</taxon>
    </lineage>
</organism>
<dbReference type="Gene3D" id="1.20.120.450">
    <property type="entry name" value="dinb family like domain"/>
    <property type="match status" value="1"/>
</dbReference>
<evidence type="ECO:0000313" key="2">
    <source>
        <dbReference type="Proteomes" id="UP000195787"/>
    </source>
</evidence>
<sequence length="154" mass="16950">MGQLVTFIEQHRAMIASALDGLTEDEARLKLVPSKTTLLGLAKHAVFVERVWFEEAFDGLPRSESGLVAGPDESFDLAPEDSIDSIRAEFEAAVARSRARCRGMGADDVVTGNRRGPLPLRWILMHVLREHAQHCGHIDVLREIIIARRTAGAA</sequence>
<dbReference type="EMBL" id="FUHU01000044">
    <property type="protein sequence ID" value="SJM67327.1"/>
    <property type="molecule type" value="Genomic_DNA"/>
</dbReference>
<reference evidence="1 2" key="1">
    <citation type="submission" date="2017-02" db="EMBL/GenBank/DDBJ databases">
        <authorList>
            <person name="Peterson S.W."/>
        </authorList>
    </citation>
    <scope>NUCLEOTIDE SEQUENCE [LARGE SCALE GENOMIC DNA]</scope>
    <source>
        <strain evidence="1 2">LMG 22410</strain>
    </source>
</reference>
<keyword evidence="2" id="KW-1185">Reference proteome</keyword>